<dbReference type="Gene3D" id="2.30.30.40">
    <property type="entry name" value="SH3 Domains"/>
    <property type="match status" value="2"/>
</dbReference>
<dbReference type="InterPro" id="IPR010466">
    <property type="entry name" value="DUF1058"/>
</dbReference>
<evidence type="ECO:0000256" key="1">
    <source>
        <dbReference type="SAM" id="SignalP"/>
    </source>
</evidence>
<dbReference type="PANTHER" id="PTHR34408">
    <property type="entry name" value="FAMILY PROTEIN, PUTATIVE-RELATED"/>
    <property type="match status" value="1"/>
</dbReference>
<reference evidence="2 3" key="1">
    <citation type="journal article" date="2014" name="Genome Announc.">
        <title>Draft Genome Sequence of Lutibaculum baratangense Strain AMV1T, Isolated from a Mud Volcano in Andamans, India.</title>
        <authorList>
            <person name="Singh A."/>
            <person name="Sreenivas A."/>
            <person name="Sathyanarayana Reddy G."/>
            <person name="Pinnaka A.K."/>
            <person name="Shivaji S."/>
        </authorList>
    </citation>
    <scope>NUCLEOTIDE SEQUENCE [LARGE SCALE GENOMIC DNA]</scope>
    <source>
        <strain evidence="2 3">AMV1</strain>
    </source>
</reference>
<proteinExistence type="predicted"/>
<dbReference type="Proteomes" id="UP000017819">
    <property type="component" value="Unassembled WGS sequence"/>
</dbReference>
<name>V4RLB7_9HYPH</name>
<dbReference type="InterPro" id="IPR052354">
    <property type="entry name" value="Cell_Wall_Dynamics_Protein"/>
</dbReference>
<comment type="caution">
    <text evidence="2">The sequence shown here is derived from an EMBL/GenBank/DDBJ whole genome shotgun (WGS) entry which is preliminary data.</text>
</comment>
<gene>
    <name evidence="2" type="ORF">N177_2474</name>
</gene>
<dbReference type="AlphaFoldDB" id="V4RLB7"/>
<keyword evidence="3" id="KW-1185">Reference proteome</keyword>
<feature type="chain" id="PRO_5004725815" description="SH3b domain-containing protein" evidence="1">
    <location>
        <begin position="25"/>
        <end position="166"/>
    </location>
</feature>
<dbReference type="RefSeq" id="WP_023432603.1">
    <property type="nucleotide sequence ID" value="NZ_AWXZ01000035.1"/>
</dbReference>
<accession>V4RLB7</accession>
<protein>
    <recommendedName>
        <fullName evidence="4">SH3b domain-containing protein</fullName>
    </recommendedName>
</protein>
<evidence type="ECO:0000313" key="2">
    <source>
        <dbReference type="EMBL" id="ESR24025.1"/>
    </source>
</evidence>
<dbReference type="OrthoDB" id="8081243at2"/>
<dbReference type="PANTHER" id="PTHR34408:SF1">
    <property type="entry name" value="GLYCOSYL HYDROLASE FAMILY 19 DOMAIN-CONTAINING PROTEIN HI_1415"/>
    <property type="match status" value="1"/>
</dbReference>
<dbReference type="EMBL" id="AWXZ01000035">
    <property type="protein sequence ID" value="ESR24025.1"/>
    <property type="molecule type" value="Genomic_DNA"/>
</dbReference>
<dbReference type="eggNOG" id="ENOG502ZWKT">
    <property type="taxonomic scope" value="Bacteria"/>
</dbReference>
<keyword evidence="1" id="KW-0732">Signal</keyword>
<sequence length="166" mass="18295">MSRWIASFILVLAVALGLGGPAVAEPVVPGEEHCVVNVRSDDRLNLRDGPHARAAILARLRHDACGILVTGGCRGEWCRVEDGHSLGWVHRHYIAMVSPARYCVTGVAPGDVLNLRAWPSSQSRVLTRLDRRRCGIAFLPYATNGWQKVRVGGYQGWVNRRYLSGQ</sequence>
<dbReference type="Pfam" id="PF06347">
    <property type="entry name" value="SH3_4"/>
    <property type="match status" value="2"/>
</dbReference>
<organism evidence="2 3">
    <name type="scientific">Lutibaculum baratangense AMV1</name>
    <dbReference type="NCBI Taxonomy" id="631454"/>
    <lineage>
        <taxon>Bacteria</taxon>
        <taxon>Pseudomonadati</taxon>
        <taxon>Pseudomonadota</taxon>
        <taxon>Alphaproteobacteria</taxon>
        <taxon>Hyphomicrobiales</taxon>
        <taxon>Tepidamorphaceae</taxon>
        <taxon>Lutibaculum</taxon>
    </lineage>
</organism>
<evidence type="ECO:0000313" key="3">
    <source>
        <dbReference type="Proteomes" id="UP000017819"/>
    </source>
</evidence>
<evidence type="ECO:0008006" key="4">
    <source>
        <dbReference type="Google" id="ProtNLM"/>
    </source>
</evidence>
<dbReference type="STRING" id="631454.N177_2474"/>
<feature type="signal peptide" evidence="1">
    <location>
        <begin position="1"/>
        <end position="24"/>
    </location>
</feature>